<feature type="region of interest" description="Disordered" evidence="1">
    <location>
        <begin position="1"/>
        <end position="74"/>
    </location>
</feature>
<evidence type="ECO:0000313" key="2">
    <source>
        <dbReference type="EMBL" id="KAJ0965437.1"/>
    </source>
</evidence>
<evidence type="ECO:0000256" key="1">
    <source>
        <dbReference type="SAM" id="MobiDB-lite"/>
    </source>
</evidence>
<dbReference type="AlphaFoldDB" id="A0A9D5C2J2"/>
<reference evidence="2" key="1">
    <citation type="submission" date="2021-03" db="EMBL/GenBank/DDBJ databases">
        <authorList>
            <person name="Li Z."/>
            <person name="Yang C."/>
        </authorList>
    </citation>
    <scope>NUCLEOTIDE SEQUENCE</scope>
    <source>
        <strain evidence="2">Dzin_1.0</strain>
        <tissue evidence="2">Leaf</tissue>
    </source>
</reference>
<keyword evidence="3" id="KW-1185">Reference proteome</keyword>
<dbReference type="OrthoDB" id="4159489at2759"/>
<reference evidence="2" key="2">
    <citation type="journal article" date="2022" name="Hortic Res">
        <title>The genome of Dioscorea zingiberensis sheds light on the biosynthesis, origin and evolution of the medicinally important diosgenin saponins.</title>
        <authorList>
            <person name="Li Y."/>
            <person name="Tan C."/>
            <person name="Li Z."/>
            <person name="Guo J."/>
            <person name="Li S."/>
            <person name="Chen X."/>
            <person name="Wang C."/>
            <person name="Dai X."/>
            <person name="Yang H."/>
            <person name="Song W."/>
            <person name="Hou L."/>
            <person name="Xu J."/>
            <person name="Tong Z."/>
            <person name="Xu A."/>
            <person name="Yuan X."/>
            <person name="Wang W."/>
            <person name="Yang Q."/>
            <person name="Chen L."/>
            <person name="Sun Z."/>
            <person name="Wang K."/>
            <person name="Pan B."/>
            <person name="Chen J."/>
            <person name="Bao Y."/>
            <person name="Liu F."/>
            <person name="Qi X."/>
            <person name="Gang D.R."/>
            <person name="Wen J."/>
            <person name="Li J."/>
        </authorList>
    </citation>
    <scope>NUCLEOTIDE SEQUENCE</scope>
    <source>
        <strain evidence="2">Dzin_1.0</strain>
    </source>
</reference>
<feature type="compositionally biased region" description="Low complexity" evidence="1">
    <location>
        <begin position="20"/>
        <end position="30"/>
    </location>
</feature>
<proteinExistence type="predicted"/>
<sequence>MAKPTPSPPLKPTTSKHHLSNLQSPPLLSPTHTSHIHSRSSPSEQRQPGSHKAFSIPKDGVLSSSHQGRGDDRSGCRGCGIQVALDFSQSLKAKHFAPQIDDFSMQTLDFPFDSSAAFGFKLEGNLTPAQTLDLVSSQNYLMIDIRSEKDKNKAGIPRLPSSAKNRMISVRKTVRIRVLGVIGIGENEDEEQGSEDLKQSTADMTQFTSFLNCNALDDMGNKIDELEQSINHLKAEMGVDGAVKATPEETKPSEGAD</sequence>
<evidence type="ECO:0000313" key="3">
    <source>
        <dbReference type="Proteomes" id="UP001085076"/>
    </source>
</evidence>
<dbReference type="GO" id="GO:0090333">
    <property type="term" value="P:regulation of stomatal closure"/>
    <property type="evidence" value="ECO:0007669"/>
    <property type="project" value="InterPro"/>
</dbReference>
<name>A0A9D5C2J2_9LILI</name>
<gene>
    <name evidence="2" type="ORF">J5N97_026575</name>
</gene>
<dbReference type="Proteomes" id="UP001085076">
    <property type="component" value="Miscellaneous, Linkage group lg08"/>
</dbReference>
<dbReference type="PANTHER" id="PTHR34209">
    <property type="entry name" value="RHODANESE/CELL CYCLE CONTROL PHOSPHATASE SUPERFAMILY PROTEIN"/>
    <property type="match status" value="1"/>
</dbReference>
<feature type="compositionally biased region" description="Pro residues" evidence="1">
    <location>
        <begin position="1"/>
        <end position="11"/>
    </location>
</feature>
<dbReference type="EMBL" id="JAGGNH010000008">
    <property type="protein sequence ID" value="KAJ0965437.1"/>
    <property type="molecule type" value="Genomic_DNA"/>
</dbReference>
<dbReference type="GO" id="GO:0071277">
    <property type="term" value="P:cellular response to calcium ion"/>
    <property type="evidence" value="ECO:0007669"/>
    <property type="project" value="InterPro"/>
</dbReference>
<dbReference type="InterPro" id="IPR044690">
    <property type="entry name" value="CAS_plant"/>
</dbReference>
<protein>
    <submittedName>
        <fullName evidence="2">Uncharacterized protein</fullName>
    </submittedName>
</protein>
<organism evidence="2 3">
    <name type="scientific">Dioscorea zingiberensis</name>
    <dbReference type="NCBI Taxonomy" id="325984"/>
    <lineage>
        <taxon>Eukaryota</taxon>
        <taxon>Viridiplantae</taxon>
        <taxon>Streptophyta</taxon>
        <taxon>Embryophyta</taxon>
        <taxon>Tracheophyta</taxon>
        <taxon>Spermatophyta</taxon>
        <taxon>Magnoliopsida</taxon>
        <taxon>Liliopsida</taxon>
        <taxon>Dioscoreales</taxon>
        <taxon>Dioscoreaceae</taxon>
        <taxon>Dioscorea</taxon>
    </lineage>
</organism>
<dbReference type="GO" id="GO:0009704">
    <property type="term" value="P:de-etiolation"/>
    <property type="evidence" value="ECO:0007669"/>
    <property type="project" value="InterPro"/>
</dbReference>
<comment type="caution">
    <text evidence="2">The sequence shown here is derived from an EMBL/GenBank/DDBJ whole genome shotgun (WGS) entry which is preliminary data.</text>
</comment>
<feature type="compositionally biased region" description="Polar residues" evidence="1">
    <location>
        <begin position="39"/>
        <end position="48"/>
    </location>
</feature>
<dbReference type="PANTHER" id="PTHR34209:SF1">
    <property type="entry name" value="CALCIUM SENSING RECEPTOR, CHLOROPLASTIC"/>
    <property type="match status" value="1"/>
</dbReference>
<accession>A0A9D5C2J2</accession>